<dbReference type="GO" id="GO:0030170">
    <property type="term" value="F:pyridoxal phosphate binding"/>
    <property type="evidence" value="ECO:0007669"/>
    <property type="project" value="TreeGrafter"/>
</dbReference>
<keyword evidence="2" id="KW-0663">Pyridoxal phosphate</keyword>
<feature type="region of interest" description="Disordered" evidence="4">
    <location>
        <begin position="847"/>
        <end position="876"/>
    </location>
</feature>
<dbReference type="Gene3D" id="2.40.37.10">
    <property type="entry name" value="Lyase, Ornithine Decarboxylase, Chain A, domain 1"/>
    <property type="match status" value="1"/>
</dbReference>
<feature type="domain" description="Alanine racemase C-terminal" evidence="5">
    <location>
        <begin position="1088"/>
        <end position="1230"/>
    </location>
</feature>
<dbReference type="GO" id="GO:0008784">
    <property type="term" value="F:alanine racemase activity"/>
    <property type="evidence" value="ECO:0007669"/>
    <property type="project" value="UniProtKB-EC"/>
</dbReference>
<feature type="compositionally biased region" description="Polar residues" evidence="4">
    <location>
        <begin position="520"/>
        <end position="536"/>
    </location>
</feature>
<dbReference type="InterPro" id="IPR011079">
    <property type="entry name" value="Ala_racemase_C"/>
</dbReference>
<dbReference type="OrthoDB" id="186866at2759"/>
<proteinExistence type="predicted"/>
<reference evidence="6 7" key="1">
    <citation type="journal article" date="2015" name="Plant Cell">
        <title>Oil accumulation by the oleaginous diatom Fistulifera solaris as revealed by the genome and transcriptome.</title>
        <authorList>
            <person name="Tanaka T."/>
            <person name="Maeda Y."/>
            <person name="Veluchamy A."/>
            <person name="Tanaka M."/>
            <person name="Abida H."/>
            <person name="Marechal E."/>
            <person name="Bowler C."/>
            <person name="Muto M."/>
            <person name="Sunaga Y."/>
            <person name="Tanaka M."/>
            <person name="Yoshino T."/>
            <person name="Taniguchi T."/>
            <person name="Fukuda Y."/>
            <person name="Nemoto M."/>
            <person name="Matsumoto M."/>
            <person name="Wong P.S."/>
            <person name="Aburatani S."/>
            <person name="Fujibuchi W."/>
        </authorList>
    </citation>
    <scope>NUCLEOTIDE SEQUENCE [LARGE SCALE GENOMIC DNA]</scope>
    <source>
        <strain evidence="6 7">JPCC DA0580</strain>
    </source>
</reference>
<dbReference type="AlphaFoldDB" id="A0A1Z5KC15"/>
<dbReference type="SUPFAM" id="SSF51419">
    <property type="entry name" value="PLP-binding barrel"/>
    <property type="match status" value="2"/>
</dbReference>
<dbReference type="InterPro" id="IPR001608">
    <property type="entry name" value="Ala_racemase_N"/>
</dbReference>
<dbReference type="InterPro" id="IPR016024">
    <property type="entry name" value="ARM-type_fold"/>
</dbReference>
<name>A0A1Z5KC15_FISSO</name>
<keyword evidence="3 6" id="KW-0413">Isomerase</keyword>
<dbReference type="GO" id="GO:0043248">
    <property type="term" value="P:proteasome assembly"/>
    <property type="evidence" value="ECO:0007669"/>
    <property type="project" value="InterPro"/>
</dbReference>
<dbReference type="Pfam" id="PF10508">
    <property type="entry name" value="Proteasom_PSMB"/>
    <property type="match status" value="1"/>
</dbReference>
<dbReference type="SUPFAM" id="SSF50621">
    <property type="entry name" value="Alanine racemase C-terminal domain-like"/>
    <property type="match status" value="1"/>
</dbReference>
<feature type="region of interest" description="Disordered" evidence="4">
    <location>
        <begin position="520"/>
        <end position="545"/>
    </location>
</feature>
<dbReference type="Pfam" id="PF01168">
    <property type="entry name" value="Ala_racemase_N"/>
    <property type="match status" value="2"/>
</dbReference>
<comment type="caution">
    <text evidence="6">The sequence shown here is derived from an EMBL/GenBank/DDBJ whole genome shotgun (WGS) entry which is preliminary data.</text>
</comment>
<accession>A0A1Z5KC15</accession>
<evidence type="ECO:0000256" key="4">
    <source>
        <dbReference type="SAM" id="MobiDB-lite"/>
    </source>
</evidence>
<dbReference type="InterPro" id="IPR019538">
    <property type="entry name" value="PSMD5"/>
</dbReference>
<feature type="compositionally biased region" description="Polar residues" evidence="4">
    <location>
        <begin position="860"/>
        <end position="869"/>
    </location>
</feature>
<dbReference type="EMBL" id="BDSP01000203">
    <property type="protein sequence ID" value="GAX23746.1"/>
    <property type="molecule type" value="Genomic_DNA"/>
</dbReference>
<keyword evidence="7" id="KW-1185">Reference proteome</keyword>
<evidence type="ECO:0000313" key="7">
    <source>
        <dbReference type="Proteomes" id="UP000198406"/>
    </source>
</evidence>
<evidence type="ECO:0000313" key="6">
    <source>
        <dbReference type="EMBL" id="GAX23746.1"/>
    </source>
</evidence>
<dbReference type="SUPFAM" id="SSF48371">
    <property type="entry name" value="ARM repeat"/>
    <property type="match status" value="1"/>
</dbReference>
<protein>
    <submittedName>
        <fullName evidence="6">Alanine racemase</fullName>
        <ecNumber evidence="6">5.1.1.1</ecNumber>
    </submittedName>
</protein>
<dbReference type="Proteomes" id="UP000198406">
    <property type="component" value="Unassembled WGS sequence"/>
</dbReference>
<dbReference type="InterPro" id="IPR020622">
    <property type="entry name" value="Ala_racemase_pyridoxalP-BS"/>
</dbReference>
<gene>
    <name evidence="6" type="ORF">FisN_12Hh324</name>
</gene>
<evidence type="ECO:0000256" key="3">
    <source>
        <dbReference type="ARBA" id="ARBA00023235"/>
    </source>
</evidence>
<sequence length="1230" mass="134314">MPVDTSANEKVLSRLQQLCQGLATSQSLDPQMMKELKNNSSPANTMSVLVPFLFRDVHENNIISSSEALSLMGALVASEPTVFLKPTSQAVLEEVTRLSQSTTDPLCVSSELLLVIVSQLRGEDVQVADNATTVLVCTARRLGSVFVEQVIPVLQNLWKESWQQLISSSGPTAVNASTTCVRCGTAMVELVLMEDTFMRVALSTAAFNSIVTTLTYDSDPLLQISALDLFERLASTQPFHPSRTQWLLTSQEGFPLRTILSMAGVSADSSSKVPDALLGGSALRVVARLCKLLHWDTTRATAEHDSHFLLTSFHKALHHWDEQTSGSEVDRFTMIDAISAFASASDEAMELIISDPVTRYAWLSFQSVAQSKLKAAILISIAHVLDPSMIIVENTDSWTPKPPSDAMTMKLFACIGEANSSSFRGDTMELLLSMVRSPNPEVRLGVYELLRAVAKMPTAGQVLWNHGEFFPMMLSRDMEQTKEGREAKYAIIQAILSSPLKGLLSDELFSGRPSAGNMTRPRTFSSYHCSTSNSPTPEAEGRTKGVTVDDQTQLRQTIKSKEEEQRVVHRICLSALEHNYACVEAAANEQSCSVITVVKADGYGHGAIATALHLADCCGADAFAVATLEEAIQLRRAFENNPPGRWSKQLASHFHVALDSSHPSFWANVTSSTHNDDVEPVSLRNPSMRPSRIRIIVLGPPVNFPRCFDDYLYHGIELMVSGPEVAEQLLAWVRNSKERKCIEVEQAANEAKAKALFAPLVPRDADQAQNNNFKVPVNLDLPNVLKDNLTHNSLWNPQDSGTEDGHPINRQSLIHPPNTLGNVQGQDLAKEVRALLLGQKAAKEAVNQLEERQGKALASNPVSTDNSSTESHDTERQVFVSAPNSDSQTRKTCSVFAGIDAEARNARARELAKMNSNHNIGTFGEMDGGSTTACSAALSMAVRKRLRWHASVDTGMGRLGFKVDKPDKNEQRRDTIEILKELVDAEILFNAPIEFFGMCTHMAEANATSTYSHSQMEKFIFLLNRVRAAGINVPTVSTDNSAALLTTSLTHFDAEKILSQDGSTTRGFVRVGGAIFGQRPAFPQLKAVSTLCASIRHVAILKTGDSVGYDRAYVAPHDVRIATLTIGFADGYPRALGNGVGKVQIRGKVFPVAGNICMDMMMVDLGPVGDKEDKVGASVRVGDTAILWGPADEEEDQGMVRLQDIAEELKTTLSALTCGLDKMRVKRYFI</sequence>
<dbReference type="PROSITE" id="PS00395">
    <property type="entry name" value="ALANINE_RACEMASE"/>
    <property type="match status" value="1"/>
</dbReference>
<organism evidence="6 7">
    <name type="scientific">Fistulifera solaris</name>
    <name type="common">Oleaginous diatom</name>
    <dbReference type="NCBI Taxonomy" id="1519565"/>
    <lineage>
        <taxon>Eukaryota</taxon>
        <taxon>Sar</taxon>
        <taxon>Stramenopiles</taxon>
        <taxon>Ochrophyta</taxon>
        <taxon>Bacillariophyta</taxon>
        <taxon>Bacillariophyceae</taxon>
        <taxon>Bacillariophycidae</taxon>
        <taxon>Naviculales</taxon>
        <taxon>Naviculaceae</taxon>
        <taxon>Fistulifera</taxon>
    </lineage>
</organism>
<evidence type="ECO:0000259" key="5">
    <source>
        <dbReference type="SMART" id="SM01005"/>
    </source>
</evidence>
<dbReference type="InterPro" id="IPR000821">
    <property type="entry name" value="Ala_racemase"/>
</dbReference>
<dbReference type="InParanoid" id="A0A1Z5KC15"/>
<dbReference type="InterPro" id="IPR029066">
    <property type="entry name" value="PLP-binding_barrel"/>
</dbReference>
<dbReference type="PANTHER" id="PTHR30511:SF0">
    <property type="entry name" value="ALANINE RACEMASE, CATABOLIC-RELATED"/>
    <property type="match status" value="1"/>
</dbReference>
<dbReference type="EC" id="5.1.1.1" evidence="6"/>
<dbReference type="Pfam" id="PF00842">
    <property type="entry name" value="Ala_racemase_C"/>
    <property type="match status" value="1"/>
</dbReference>
<feature type="region of interest" description="Disordered" evidence="4">
    <location>
        <begin position="796"/>
        <end position="820"/>
    </location>
</feature>
<evidence type="ECO:0000256" key="1">
    <source>
        <dbReference type="ARBA" id="ARBA00001933"/>
    </source>
</evidence>
<evidence type="ECO:0000256" key="2">
    <source>
        <dbReference type="ARBA" id="ARBA00022898"/>
    </source>
</evidence>
<dbReference type="GO" id="GO:0005829">
    <property type="term" value="C:cytosol"/>
    <property type="evidence" value="ECO:0007669"/>
    <property type="project" value="TreeGrafter"/>
</dbReference>
<dbReference type="PANTHER" id="PTHR30511">
    <property type="entry name" value="ALANINE RACEMASE"/>
    <property type="match status" value="1"/>
</dbReference>
<dbReference type="InterPro" id="IPR009006">
    <property type="entry name" value="Ala_racemase/Decarboxylase_C"/>
</dbReference>
<comment type="cofactor">
    <cofactor evidence="1">
        <name>pyridoxal 5'-phosphate</name>
        <dbReference type="ChEBI" id="CHEBI:597326"/>
    </cofactor>
</comment>
<dbReference type="SMART" id="SM01005">
    <property type="entry name" value="Ala_racemase_C"/>
    <property type="match status" value="1"/>
</dbReference>
<dbReference type="Gene3D" id="3.20.20.10">
    <property type="entry name" value="Alanine racemase"/>
    <property type="match status" value="2"/>
</dbReference>